<evidence type="ECO:0000313" key="2">
    <source>
        <dbReference type="Proteomes" id="UP000199437"/>
    </source>
</evidence>
<dbReference type="InterPro" id="IPR009097">
    <property type="entry name" value="Cyclic_Pdiesterase"/>
</dbReference>
<dbReference type="AlphaFoldDB" id="A0A1I0MEF9"/>
<dbReference type="InterPro" id="IPR050580">
    <property type="entry name" value="2H_phosphoesterase_YjcG-like"/>
</dbReference>
<evidence type="ECO:0000313" key="1">
    <source>
        <dbReference type="EMBL" id="SEV86324.1"/>
    </source>
</evidence>
<dbReference type="PANTHER" id="PTHR40037">
    <property type="entry name" value="PHOSPHOESTERASE YJCG-RELATED"/>
    <property type="match status" value="1"/>
</dbReference>
<dbReference type="Gene3D" id="3.90.1140.10">
    <property type="entry name" value="Cyclic phosphodiesterase"/>
    <property type="match status" value="1"/>
</dbReference>
<dbReference type="RefSeq" id="WP_162844639.1">
    <property type="nucleotide sequence ID" value="NZ_FOIR01000001.1"/>
</dbReference>
<name>A0A1I0MEF9_9BACT</name>
<dbReference type="Pfam" id="PF13563">
    <property type="entry name" value="2_5_RNA_ligase2"/>
    <property type="match status" value="1"/>
</dbReference>
<protein>
    <submittedName>
        <fullName evidence="1">2'-5' RNA ligase</fullName>
    </submittedName>
</protein>
<dbReference type="STRING" id="1267423.SAMN05216290_0300"/>
<keyword evidence="2" id="KW-1185">Reference proteome</keyword>
<dbReference type="PANTHER" id="PTHR40037:SF1">
    <property type="entry name" value="PHOSPHOESTERASE SAOUHSC_00951-RELATED"/>
    <property type="match status" value="1"/>
</dbReference>
<dbReference type="GeneID" id="99985063"/>
<keyword evidence="1" id="KW-0436">Ligase</keyword>
<accession>A0A1I0MEF9</accession>
<sequence length="183" mass="21498">MKSTEARYFLAIIPPSPLAEEIVGVKKLFAEKYTSKAALRSPAHLTLHMPFLWKERNEEKLIQKLEQAVDFEPFQLMLNGFGAFPPRTIFIKNEYSEALISFEKELTAFTKRELKLLNSTHNRGFHPHITVAFRDLKPDQFTLAWQAFEHRPFDAEFAVNSFWLLKHDGKVWQAHKEFCFKRD</sequence>
<proteinExistence type="predicted"/>
<gene>
    <name evidence="1" type="ORF">SAMN05216290_0300</name>
</gene>
<dbReference type="EMBL" id="FOIR01000001">
    <property type="protein sequence ID" value="SEV86324.1"/>
    <property type="molecule type" value="Genomic_DNA"/>
</dbReference>
<organism evidence="1 2">
    <name type="scientific">Roseivirga pacifica</name>
    <dbReference type="NCBI Taxonomy" id="1267423"/>
    <lineage>
        <taxon>Bacteria</taxon>
        <taxon>Pseudomonadati</taxon>
        <taxon>Bacteroidota</taxon>
        <taxon>Cytophagia</taxon>
        <taxon>Cytophagales</taxon>
        <taxon>Roseivirgaceae</taxon>
        <taxon>Roseivirga</taxon>
    </lineage>
</organism>
<dbReference type="SUPFAM" id="SSF55144">
    <property type="entry name" value="LigT-like"/>
    <property type="match status" value="1"/>
</dbReference>
<reference evidence="2" key="1">
    <citation type="submission" date="2016-10" db="EMBL/GenBank/DDBJ databases">
        <authorList>
            <person name="Varghese N."/>
            <person name="Submissions S."/>
        </authorList>
    </citation>
    <scope>NUCLEOTIDE SEQUENCE [LARGE SCALE GENOMIC DNA]</scope>
    <source>
        <strain evidence="2">CGMCC 1.12402</strain>
    </source>
</reference>
<dbReference type="Proteomes" id="UP000199437">
    <property type="component" value="Unassembled WGS sequence"/>
</dbReference>
<dbReference type="GO" id="GO:0016874">
    <property type="term" value="F:ligase activity"/>
    <property type="evidence" value="ECO:0007669"/>
    <property type="project" value="UniProtKB-KW"/>
</dbReference>